<organism evidence="10 11">
    <name type="scientific">candidate division WWE3 bacterium</name>
    <dbReference type="NCBI Taxonomy" id="2053526"/>
    <lineage>
        <taxon>Bacteria</taxon>
        <taxon>Katanobacteria</taxon>
    </lineage>
</organism>
<dbReference type="InterPro" id="IPR026579">
    <property type="entry name" value="FtsQ"/>
</dbReference>
<keyword evidence="5 8" id="KW-1133">Transmembrane helix</keyword>
<evidence type="ECO:0000256" key="3">
    <source>
        <dbReference type="ARBA" id="ARBA00022618"/>
    </source>
</evidence>
<dbReference type="InterPro" id="IPR013685">
    <property type="entry name" value="POTRA_FtsQ_type"/>
</dbReference>
<dbReference type="AlphaFoldDB" id="A0A7X9E6X6"/>
<evidence type="ECO:0000313" key="10">
    <source>
        <dbReference type="EMBL" id="NMB91534.1"/>
    </source>
</evidence>
<dbReference type="EMBL" id="JAAZNV010000006">
    <property type="protein sequence ID" value="NMB91534.1"/>
    <property type="molecule type" value="Genomic_DNA"/>
</dbReference>
<name>A0A7X9E6X6_UNCKA</name>
<dbReference type="Gene3D" id="3.10.20.310">
    <property type="entry name" value="membrane protein fhac"/>
    <property type="match status" value="1"/>
</dbReference>
<feature type="domain" description="POTRA" evidence="9">
    <location>
        <begin position="85"/>
        <end position="156"/>
    </location>
</feature>
<evidence type="ECO:0000313" key="11">
    <source>
        <dbReference type="Proteomes" id="UP000590542"/>
    </source>
</evidence>
<dbReference type="PANTHER" id="PTHR35851:SF1">
    <property type="entry name" value="CELL DIVISION PROTEIN FTSQ"/>
    <property type="match status" value="1"/>
</dbReference>
<feature type="transmembrane region" description="Helical" evidence="8">
    <location>
        <begin position="62"/>
        <end position="81"/>
    </location>
</feature>
<dbReference type="Proteomes" id="UP000590542">
    <property type="component" value="Unassembled WGS sequence"/>
</dbReference>
<keyword evidence="3" id="KW-0132">Cell division</keyword>
<dbReference type="InterPro" id="IPR034746">
    <property type="entry name" value="POTRA"/>
</dbReference>
<evidence type="ECO:0000256" key="5">
    <source>
        <dbReference type="ARBA" id="ARBA00022989"/>
    </source>
</evidence>
<comment type="subcellular location">
    <subcellularLocation>
        <location evidence="1">Membrane</location>
    </subcellularLocation>
</comment>
<evidence type="ECO:0000256" key="7">
    <source>
        <dbReference type="ARBA" id="ARBA00023306"/>
    </source>
</evidence>
<dbReference type="GO" id="GO:0090529">
    <property type="term" value="P:cell septum assembly"/>
    <property type="evidence" value="ECO:0007669"/>
    <property type="project" value="InterPro"/>
</dbReference>
<evidence type="ECO:0000256" key="4">
    <source>
        <dbReference type="ARBA" id="ARBA00022692"/>
    </source>
</evidence>
<reference evidence="10 11" key="1">
    <citation type="journal article" date="2020" name="Biotechnol. Biofuels">
        <title>New insights from the biogas microbiome by comprehensive genome-resolved metagenomics of nearly 1600 species originating from multiple anaerobic digesters.</title>
        <authorList>
            <person name="Campanaro S."/>
            <person name="Treu L."/>
            <person name="Rodriguez-R L.M."/>
            <person name="Kovalovszki A."/>
            <person name="Ziels R.M."/>
            <person name="Maus I."/>
            <person name="Zhu X."/>
            <person name="Kougias P.G."/>
            <person name="Basile A."/>
            <person name="Luo G."/>
            <person name="Schluter A."/>
            <person name="Konstantinidis K.T."/>
            <person name="Angelidaki I."/>
        </authorList>
    </citation>
    <scope>NUCLEOTIDE SEQUENCE [LARGE SCALE GENOMIC DNA]</scope>
    <source>
        <strain evidence="10">AS27yjCOA_202</strain>
    </source>
</reference>
<evidence type="ECO:0000256" key="6">
    <source>
        <dbReference type="ARBA" id="ARBA00023136"/>
    </source>
</evidence>
<evidence type="ECO:0000256" key="8">
    <source>
        <dbReference type="SAM" id="Phobius"/>
    </source>
</evidence>
<dbReference type="Pfam" id="PF08478">
    <property type="entry name" value="POTRA_1"/>
    <property type="match status" value="1"/>
</dbReference>
<accession>A0A7X9E6X6</accession>
<sequence length="289" mass="32965">MKSLNTPKTKGNRSVKRYPFQVSPNAQVSGSDLVLKRINKRRKTFKNPKAVLRSHHGMAKKIFVSCLLVGVFVFIMSKFNILEYFKVNSIKVLGSSKFVNEKDIKTLVEKNSLGRSIFAINTENLKDTLKKNFLGAKNIEVEKDYPNTLKVVVEERTPIAILYNDKGIFYLIDSDGYVLGIVDKNYLELPKIRYEDDISVGNFLDKDIIPVSVDILKFAEKEELNVSSMSFYPKYTKIYVGSTEVYIGYDKSREKSIETVGALIKKLSVEGKVAKKIDLRYDKVIVLYD</sequence>
<dbReference type="PANTHER" id="PTHR35851">
    <property type="entry name" value="CELL DIVISION PROTEIN FTSQ"/>
    <property type="match status" value="1"/>
</dbReference>
<keyword evidence="6 8" id="KW-0472">Membrane</keyword>
<dbReference type="PROSITE" id="PS51779">
    <property type="entry name" value="POTRA"/>
    <property type="match status" value="1"/>
</dbReference>
<protein>
    <submittedName>
        <fullName evidence="10">FtsQ-type POTRA domain-containing protein</fullName>
    </submittedName>
</protein>
<gene>
    <name evidence="10" type="ORF">GYA37_01640</name>
</gene>
<keyword evidence="4 8" id="KW-0812">Transmembrane</keyword>
<dbReference type="GO" id="GO:0016020">
    <property type="term" value="C:membrane"/>
    <property type="evidence" value="ECO:0007669"/>
    <property type="project" value="UniProtKB-SubCell"/>
</dbReference>
<comment type="caution">
    <text evidence="10">The sequence shown here is derived from an EMBL/GenBank/DDBJ whole genome shotgun (WGS) entry which is preliminary data.</text>
</comment>
<evidence type="ECO:0000256" key="2">
    <source>
        <dbReference type="ARBA" id="ARBA00022475"/>
    </source>
</evidence>
<evidence type="ECO:0000259" key="9">
    <source>
        <dbReference type="PROSITE" id="PS51779"/>
    </source>
</evidence>
<keyword evidence="2" id="KW-1003">Cell membrane</keyword>
<proteinExistence type="predicted"/>
<keyword evidence="7" id="KW-0131">Cell cycle</keyword>
<evidence type="ECO:0000256" key="1">
    <source>
        <dbReference type="ARBA" id="ARBA00004370"/>
    </source>
</evidence>